<name>A0A494Y4D2_9BURK</name>
<evidence type="ECO:0000313" key="2">
    <source>
        <dbReference type="EMBL" id="RKP57576.1"/>
    </source>
</evidence>
<organism evidence="2 3">
    <name type="scientific">Pararobbsia silviterrae</name>
    <dbReference type="NCBI Taxonomy" id="1792498"/>
    <lineage>
        <taxon>Bacteria</taxon>
        <taxon>Pseudomonadati</taxon>
        <taxon>Pseudomonadota</taxon>
        <taxon>Betaproteobacteria</taxon>
        <taxon>Burkholderiales</taxon>
        <taxon>Burkholderiaceae</taxon>
        <taxon>Pararobbsia</taxon>
    </lineage>
</organism>
<sequence length="81" mass="8421">MKVSGYRESPRFDDAADPASGAAPRASASVTRVVAVLLIAVVLACVEREMHGVTHGSLTSAVSGAFGEVVRHLTSVFTHGR</sequence>
<proteinExistence type="predicted"/>
<dbReference type="AlphaFoldDB" id="A0A494Y4D2"/>
<dbReference type="Proteomes" id="UP000270342">
    <property type="component" value="Unassembled WGS sequence"/>
</dbReference>
<protein>
    <submittedName>
        <fullName evidence="2">Uncharacterized protein</fullName>
    </submittedName>
</protein>
<evidence type="ECO:0000313" key="3">
    <source>
        <dbReference type="Proteomes" id="UP000270342"/>
    </source>
</evidence>
<feature type="compositionally biased region" description="Low complexity" evidence="1">
    <location>
        <begin position="17"/>
        <end position="28"/>
    </location>
</feature>
<evidence type="ECO:0000256" key="1">
    <source>
        <dbReference type="SAM" id="MobiDB-lite"/>
    </source>
</evidence>
<dbReference type="EMBL" id="RBZU01000002">
    <property type="protein sequence ID" value="RKP57576.1"/>
    <property type="molecule type" value="Genomic_DNA"/>
</dbReference>
<gene>
    <name evidence="2" type="ORF">D7S86_06375</name>
</gene>
<reference evidence="2 3" key="1">
    <citation type="submission" date="2018-10" db="EMBL/GenBank/DDBJ databases">
        <title>Robbsia sp. DHC34, isolated from soil.</title>
        <authorList>
            <person name="Gao Z.-H."/>
            <person name="Qiu L.-H."/>
        </authorList>
    </citation>
    <scope>NUCLEOTIDE SEQUENCE [LARGE SCALE GENOMIC DNA]</scope>
    <source>
        <strain evidence="2 3">DHC34</strain>
    </source>
</reference>
<accession>A0A494Y4D2</accession>
<dbReference type="RefSeq" id="WP_121084681.1">
    <property type="nucleotide sequence ID" value="NZ_RBZU01000002.1"/>
</dbReference>
<feature type="region of interest" description="Disordered" evidence="1">
    <location>
        <begin position="1"/>
        <end position="28"/>
    </location>
</feature>
<comment type="caution">
    <text evidence="2">The sequence shown here is derived from an EMBL/GenBank/DDBJ whole genome shotgun (WGS) entry which is preliminary data.</text>
</comment>
<keyword evidence="3" id="KW-1185">Reference proteome</keyword>